<keyword evidence="1 6" id="KW-0645">Protease</keyword>
<dbReference type="SUPFAM" id="SSF50494">
    <property type="entry name" value="Trypsin-like serine proteases"/>
    <property type="match status" value="1"/>
</dbReference>
<evidence type="ECO:0000313" key="9">
    <source>
        <dbReference type="Proteomes" id="UP000230750"/>
    </source>
</evidence>
<dbReference type="InterPro" id="IPR043504">
    <property type="entry name" value="Peptidase_S1_PA_chymotrypsin"/>
</dbReference>
<sequence length="257" mass="28589">MGDVHSGRVIGGRDAERGSAPWMARLFLRGGRRTSGRFICGGSLIDRQWVVTAAHCFFARNNVRARQLYVILGDHETLTDEDSQIPVLVEAFYTHEEFDIDTFNNDIALIKLVTPLQRYSSYVRPICLANRTIDKELLVLGVSGRISGWGATTEGGAASVYLQEVQIPFTPFPICKAHFRQKEVIFTKNMFCAGYERGGADACQGDSGGPYAVAKASRWFLTGIVSWGIGCGRPGSYGAYTRYSKYHEWVTRVITRN</sequence>
<dbReference type="FunFam" id="2.40.10.10:FF:000120">
    <property type="entry name" value="Putative serine protease"/>
    <property type="match status" value="1"/>
</dbReference>
<dbReference type="InterPro" id="IPR001254">
    <property type="entry name" value="Trypsin_dom"/>
</dbReference>
<evidence type="ECO:0000256" key="6">
    <source>
        <dbReference type="RuleBase" id="RU363034"/>
    </source>
</evidence>
<dbReference type="Pfam" id="PF00089">
    <property type="entry name" value="Trypsin"/>
    <property type="match status" value="1"/>
</dbReference>
<keyword evidence="3 6" id="KW-0378">Hydrolase</keyword>
<dbReference type="Proteomes" id="UP000230750">
    <property type="component" value="Unassembled WGS sequence"/>
</dbReference>
<evidence type="ECO:0000256" key="2">
    <source>
        <dbReference type="ARBA" id="ARBA00022729"/>
    </source>
</evidence>
<dbReference type="EMBL" id="MRZV01000941">
    <property type="protein sequence ID" value="PIK42350.1"/>
    <property type="molecule type" value="Genomic_DNA"/>
</dbReference>
<evidence type="ECO:0000256" key="3">
    <source>
        <dbReference type="ARBA" id="ARBA00022801"/>
    </source>
</evidence>
<dbReference type="PROSITE" id="PS50240">
    <property type="entry name" value="TRYPSIN_DOM"/>
    <property type="match status" value="1"/>
</dbReference>
<comment type="caution">
    <text evidence="8">The sequence shown here is derived from an EMBL/GenBank/DDBJ whole genome shotgun (WGS) entry which is preliminary data.</text>
</comment>
<keyword evidence="4 6" id="KW-0720">Serine protease</keyword>
<dbReference type="STRING" id="307972.A0A2G8K2Y4"/>
<proteinExistence type="predicted"/>
<dbReference type="PANTHER" id="PTHR24252">
    <property type="entry name" value="ACROSIN-RELATED"/>
    <property type="match status" value="1"/>
</dbReference>
<dbReference type="GO" id="GO:0006508">
    <property type="term" value="P:proteolysis"/>
    <property type="evidence" value="ECO:0007669"/>
    <property type="project" value="UniProtKB-KW"/>
</dbReference>
<dbReference type="CDD" id="cd00190">
    <property type="entry name" value="Tryp_SPc"/>
    <property type="match status" value="1"/>
</dbReference>
<dbReference type="PRINTS" id="PR00722">
    <property type="entry name" value="CHYMOTRYPSIN"/>
</dbReference>
<organism evidence="8 9">
    <name type="scientific">Stichopus japonicus</name>
    <name type="common">Sea cucumber</name>
    <dbReference type="NCBI Taxonomy" id="307972"/>
    <lineage>
        <taxon>Eukaryota</taxon>
        <taxon>Metazoa</taxon>
        <taxon>Echinodermata</taxon>
        <taxon>Eleutherozoa</taxon>
        <taxon>Echinozoa</taxon>
        <taxon>Holothuroidea</taxon>
        <taxon>Aspidochirotacea</taxon>
        <taxon>Aspidochirotida</taxon>
        <taxon>Stichopodidae</taxon>
        <taxon>Apostichopus</taxon>
    </lineage>
</organism>
<protein>
    <submittedName>
        <fullName evidence="8">Putative coagulation factor X</fullName>
    </submittedName>
</protein>
<evidence type="ECO:0000256" key="4">
    <source>
        <dbReference type="ARBA" id="ARBA00022825"/>
    </source>
</evidence>
<dbReference type="InterPro" id="IPR001314">
    <property type="entry name" value="Peptidase_S1A"/>
</dbReference>
<dbReference type="InterPro" id="IPR009003">
    <property type="entry name" value="Peptidase_S1_PA"/>
</dbReference>
<dbReference type="PANTHER" id="PTHR24252:SF7">
    <property type="entry name" value="HYALIN"/>
    <property type="match status" value="1"/>
</dbReference>
<evidence type="ECO:0000259" key="7">
    <source>
        <dbReference type="PROSITE" id="PS50240"/>
    </source>
</evidence>
<dbReference type="SMART" id="SM00020">
    <property type="entry name" value="Tryp_SPc"/>
    <property type="match status" value="1"/>
</dbReference>
<dbReference type="Gene3D" id="2.40.10.10">
    <property type="entry name" value="Trypsin-like serine proteases"/>
    <property type="match status" value="1"/>
</dbReference>
<feature type="domain" description="Peptidase S1" evidence="7">
    <location>
        <begin position="9"/>
        <end position="255"/>
    </location>
</feature>
<dbReference type="InterPro" id="IPR018114">
    <property type="entry name" value="TRYPSIN_HIS"/>
</dbReference>
<reference evidence="8 9" key="1">
    <citation type="journal article" date="2017" name="PLoS Biol.">
        <title>The sea cucumber genome provides insights into morphological evolution and visceral regeneration.</title>
        <authorList>
            <person name="Zhang X."/>
            <person name="Sun L."/>
            <person name="Yuan J."/>
            <person name="Sun Y."/>
            <person name="Gao Y."/>
            <person name="Zhang L."/>
            <person name="Li S."/>
            <person name="Dai H."/>
            <person name="Hamel J.F."/>
            <person name="Liu C."/>
            <person name="Yu Y."/>
            <person name="Liu S."/>
            <person name="Lin W."/>
            <person name="Guo K."/>
            <person name="Jin S."/>
            <person name="Xu P."/>
            <person name="Storey K.B."/>
            <person name="Huan P."/>
            <person name="Zhang T."/>
            <person name="Zhou Y."/>
            <person name="Zhang J."/>
            <person name="Lin C."/>
            <person name="Li X."/>
            <person name="Xing L."/>
            <person name="Huo D."/>
            <person name="Sun M."/>
            <person name="Wang L."/>
            <person name="Mercier A."/>
            <person name="Li F."/>
            <person name="Yang H."/>
            <person name="Xiang J."/>
        </authorList>
    </citation>
    <scope>NUCLEOTIDE SEQUENCE [LARGE SCALE GENOMIC DNA]</scope>
    <source>
        <strain evidence="8">Shaxun</strain>
        <tissue evidence="8">Muscle</tissue>
    </source>
</reference>
<dbReference type="GO" id="GO:0004252">
    <property type="term" value="F:serine-type endopeptidase activity"/>
    <property type="evidence" value="ECO:0007669"/>
    <property type="project" value="InterPro"/>
</dbReference>
<keyword evidence="5" id="KW-1015">Disulfide bond</keyword>
<keyword evidence="9" id="KW-1185">Reference proteome</keyword>
<dbReference type="PROSITE" id="PS00135">
    <property type="entry name" value="TRYPSIN_SER"/>
    <property type="match status" value="1"/>
</dbReference>
<evidence type="ECO:0000256" key="1">
    <source>
        <dbReference type="ARBA" id="ARBA00022670"/>
    </source>
</evidence>
<dbReference type="OrthoDB" id="10051896at2759"/>
<dbReference type="InterPro" id="IPR033116">
    <property type="entry name" value="TRYPSIN_SER"/>
</dbReference>
<dbReference type="PROSITE" id="PS00134">
    <property type="entry name" value="TRYPSIN_HIS"/>
    <property type="match status" value="1"/>
</dbReference>
<dbReference type="AlphaFoldDB" id="A0A2G8K2Y4"/>
<accession>A0A2G8K2Y4</accession>
<name>A0A2G8K2Y4_STIJA</name>
<keyword evidence="2" id="KW-0732">Signal</keyword>
<evidence type="ECO:0000313" key="8">
    <source>
        <dbReference type="EMBL" id="PIK42350.1"/>
    </source>
</evidence>
<evidence type="ECO:0000256" key="5">
    <source>
        <dbReference type="ARBA" id="ARBA00023157"/>
    </source>
</evidence>
<gene>
    <name evidence="8" type="ORF">BSL78_20793</name>
</gene>